<reference evidence="3 4" key="2">
    <citation type="submission" date="2024-05" db="EMBL/GenBank/DDBJ databases">
        <authorList>
            <person name="Chen Y."/>
            <person name="Shah S."/>
            <person name="Dougan E. K."/>
            <person name="Thang M."/>
            <person name="Chan C."/>
        </authorList>
    </citation>
    <scope>NUCLEOTIDE SEQUENCE [LARGE SCALE GENOMIC DNA]</scope>
</reference>
<evidence type="ECO:0000313" key="3">
    <source>
        <dbReference type="EMBL" id="CAL4794347.1"/>
    </source>
</evidence>
<comment type="caution">
    <text evidence="2">The sequence shown here is derived from an EMBL/GenBank/DDBJ whole genome shotgun (WGS) entry which is preliminary data.</text>
</comment>
<protein>
    <submittedName>
        <fullName evidence="2">Uncharacterized protein</fullName>
    </submittedName>
</protein>
<keyword evidence="1" id="KW-0472">Membrane</keyword>
<name>A0A9P1DCL6_9DINO</name>
<keyword evidence="4" id="KW-1185">Reference proteome</keyword>
<dbReference type="EMBL" id="CAMXCT020003956">
    <property type="protein sequence ID" value="CAL1160410.1"/>
    <property type="molecule type" value="Genomic_DNA"/>
</dbReference>
<keyword evidence="1" id="KW-1133">Transmembrane helix</keyword>
<evidence type="ECO:0000313" key="2">
    <source>
        <dbReference type="EMBL" id="CAI4007035.1"/>
    </source>
</evidence>
<dbReference type="EMBL" id="CAMXCT030003956">
    <property type="protein sequence ID" value="CAL4794347.1"/>
    <property type="molecule type" value="Genomic_DNA"/>
</dbReference>
<evidence type="ECO:0000313" key="4">
    <source>
        <dbReference type="Proteomes" id="UP001152797"/>
    </source>
</evidence>
<gene>
    <name evidence="2" type="ORF">C1SCF055_LOCUS32621</name>
</gene>
<dbReference type="EMBL" id="CAMXCT010003956">
    <property type="protein sequence ID" value="CAI4007035.1"/>
    <property type="molecule type" value="Genomic_DNA"/>
</dbReference>
<evidence type="ECO:0000256" key="1">
    <source>
        <dbReference type="SAM" id="Phobius"/>
    </source>
</evidence>
<sequence>MTSAVEALFRPQLRSALTRPSRGSVALHQLMWSATFAAFFITATAYSRQKHFAQVAVKSSYEARSLVRSEIAQFLPDLRSIQVRFSLLQPTNDTDGLFGTQLPFLKNSLCWSEKNLASALIGNQLFGYAPEYVVYTDNHTHNYATEVFHGFPSHRYHLVNLDMDPKDMMRMAPFNKSEFDDRNLASVRRTLADCDHLDPHKGRLLLGTDVKFLQRPLEFIEAASQLHEKQAVYMVDRFWQGQTADGQPVSKVKYRMNTTGPQCPGLLGDFVYLSPGLELTVKKLQEKMTWYMNQPRVLERTIPPCSASCLASNGLHAIDQFALVMALGEAVRPMGKGCYSLDTERYSHWYPRTPKTQVTHDKTMDTCEMVQPVEMDAASSEQNEDSKLKMLFAALVLLFTAMVSLLLPWREMKLRKKARLQITSSKDPTQWIDHTTARRYCRMQNGGVQRFR</sequence>
<dbReference type="OrthoDB" id="419400at2759"/>
<dbReference type="AlphaFoldDB" id="A0A9P1DCL6"/>
<keyword evidence="1" id="KW-0812">Transmembrane</keyword>
<reference evidence="2" key="1">
    <citation type="submission" date="2022-10" db="EMBL/GenBank/DDBJ databases">
        <authorList>
            <person name="Chen Y."/>
            <person name="Dougan E. K."/>
            <person name="Chan C."/>
            <person name="Rhodes N."/>
            <person name="Thang M."/>
        </authorList>
    </citation>
    <scope>NUCLEOTIDE SEQUENCE</scope>
</reference>
<organism evidence="2">
    <name type="scientific">Cladocopium goreaui</name>
    <dbReference type="NCBI Taxonomy" id="2562237"/>
    <lineage>
        <taxon>Eukaryota</taxon>
        <taxon>Sar</taxon>
        <taxon>Alveolata</taxon>
        <taxon>Dinophyceae</taxon>
        <taxon>Suessiales</taxon>
        <taxon>Symbiodiniaceae</taxon>
        <taxon>Cladocopium</taxon>
    </lineage>
</organism>
<feature type="transmembrane region" description="Helical" evidence="1">
    <location>
        <begin position="390"/>
        <end position="409"/>
    </location>
</feature>
<proteinExistence type="predicted"/>
<accession>A0A9P1DCL6</accession>
<dbReference type="Proteomes" id="UP001152797">
    <property type="component" value="Unassembled WGS sequence"/>
</dbReference>